<evidence type="ECO:0000256" key="1">
    <source>
        <dbReference type="ARBA" id="ARBA00038211"/>
    </source>
</evidence>
<protein>
    <recommendedName>
        <fullName evidence="3">Choline kinase N-terminal domain-containing protein</fullName>
    </recommendedName>
</protein>
<feature type="domain" description="Choline kinase N-terminal" evidence="3">
    <location>
        <begin position="220"/>
        <end position="295"/>
    </location>
</feature>
<proteinExistence type="inferred from homology"/>
<feature type="region of interest" description="Disordered" evidence="2">
    <location>
        <begin position="1"/>
        <end position="110"/>
    </location>
</feature>
<feature type="region of interest" description="Disordered" evidence="2">
    <location>
        <begin position="128"/>
        <end position="172"/>
    </location>
</feature>
<reference evidence="4" key="1">
    <citation type="submission" date="2023-02" db="EMBL/GenBank/DDBJ databases">
        <authorList>
            <person name="Palmer J.M."/>
        </authorList>
    </citation>
    <scope>NUCLEOTIDE SEQUENCE</scope>
    <source>
        <strain evidence="4">FW57</strain>
    </source>
</reference>
<sequence>MSAPSENSNLPRRSALKADVDAERTPPLSASTKAVQIAEPEPEPSPLEEAQVKKQFSAGLAKRLSGRPPVSATPSRSSTLSMDTGADQTAAGSPALPEEAQSQQPHTHHHHRFDLLLSQVAEWLEREKAKKEHRKTQKHSVRRRSPPNHISIPDSAASRPRANSIESNSSEVSLDRLQRIVDDNMAALGLKSLLPFGPRLGRKHRKRSSRNLIRTASSDTEWFEGDVVVPSCEAVLDNSKTLAYTGGQAGVDDSASISSRKEEKEKQNWVTFKNEIIRLAHTLKLKGWKRVPLDSGESISVERLSGALTNAVYVVSPPPESLLPREPGKKQPTKVLLRIYGPQVEHLIDRENELGVLRRLARKKIGPRLLGTFLNGRFEQYLNATALTPTSMREPYTSKQIAKRMRELHDGVELLEEEKDQGPGVWKNWDKWLSQVEKTVLFLDKQILSKSHTLPAGAWKARGLVCGVPWPVFKALVEKYRQHLEAYYGSAKNIREKLVFAHNDTQYGNILRVRPDDQKSPLLQPANEHKQLVVIDFEYAAANLPGLEFANHFSEWTYNYHDPVHPHACNTSQYPTPEEQRRFIKAYVDHRPQLPPPTPAGGYSESPAQTPQTPPVSSGAGASSSFFPPSGPGSGLHATPSSSSIVEFMLDARVPPGGWKEEERKREEEAEGKIRALLEETRLWRTANSAQWVAWGIVQAKIPGLDVDVDVGGVATAAGDGDGEGDAEGDGAGGEEGDGGEGKEKEKEEKEEGKEEEFDYLAYAQERAYFFLGDCVMMGLVKAEELGEELKERIKVVEY</sequence>
<feature type="region of interest" description="Disordered" evidence="2">
    <location>
        <begin position="590"/>
        <end position="641"/>
    </location>
</feature>
<keyword evidence="5" id="KW-1185">Reference proteome</keyword>
<accession>A0AAD4F551</accession>
<feature type="compositionally biased region" description="Polar residues" evidence="2">
    <location>
        <begin position="72"/>
        <end position="91"/>
    </location>
</feature>
<gene>
    <name evidence="4" type="ORF">NEMBOFW57_001823</name>
</gene>
<organism evidence="4 5">
    <name type="scientific">Staphylotrichum longicolle</name>
    <dbReference type="NCBI Taxonomy" id="669026"/>
    <lineage>
        <taxon>Eukaryota</taxon>
        <taxon>Fungi</taxon>
        <taxon>Dikarya</taxon>
        <taxon>Ascomycota</taxon>
        <taxon>Pezizomycotina</taxon>
        <taxon>Sordariomycetes</taxon>
        <taxon>Sordariomycetidae</taxon>
        <taxon>Sordariales</taxon>
        <taxon>Chaetomiaceae</taxon>
        <taxon>Staphylotrichum</taxon>
    </lineage>
</organism>
<name>A0AAD4F551_9PEZI</name>
<dbReference type="GO" id="GO:0006646">
    <property type="term" value="P:phosphatidylethanolamine biosynthetic process"/>
    <property type="evidence" value="ECO:0007669"/>
    <property type="project" value="TreeGrafter"/>
</dbReference>
<dbReference type="EMBL" id="JAHCVI010000001">
    <property type="protein sequence ID" value="KAG7291802.1"/>
    <property type="molecule type" value="Genomic_DNA"/>
</dbReference>
<feature type="compositionally biased region" description="Polar residues" evidence="2">
    <location>
        <begin position="1"/>
        <end position="11"/>
    </location>
</feature>
<feature type="region of interest" description="Disordered" evidence="2">
    <location>
        <begin position="716"/>
        <end position="756"/>
    </location>
</feature>
<dbReference type="GO" id="GO:0005737">
    <property type="term" value="C:cytoplasm"/>
    <property type="evidence" value="ECO:0007669"/>
    <property type="project" value="TreeGrafter"/>
</dbReference>
<dbReference type="CDD" id="cd05157">
    <property type="entry name" value="ETNK_euk"/>
    <property type="match status" value="1"/>
</dbReference>
<dbReference type="Pfam" id="PF01633">
    <property type="entry name" value="Choline_kinase"/>
    <property type="match status" value="1"/>
</dbReference>
<dbReference type="SUPFAM" id="SSF56112">
    <property type="entry name" value="Protein kinase-like (PK-like)"/>
    <property type="match status" value="1"/>
</dbReference>
<dbReference type="Proteomes" id="UP001197093">
    <property type="component" value="Unassembled WGS sequence"/>
</dbReference>
<dbReference type="InterPro" id="IPR007521">
    <property type="entry name" value="Choline_kin_N"/>
</dbReference>
<dbReference type="InterPro" id="IPR011009">
    <property type="entry name" value="Kinase-like_dom_sf"/>
</dbReference>
<dbReference type="GO" id="GO:0004305">
    <property type="term" value="F:ethanolamine kinase activity"/>
    <property type="evidence" value="ECO:0007669"/>
    <property type="project" value="TreeGrafter"/>
</dbReference>
<dbReference type="PANTHER" id="PTHR22603:SF93">
    <property type="entry name" value="RE24176P"/>
    <property type="match status" value="1"/>
</dbReference>
<dbReference type="Pfam" id="PF04428">
    <property type="entry name" value="Choline_kin_N"/>
    <property type="match status" value="1"/>
</dbReference>
<dbReference type="Gene3D" id="3.90.1200.10">
    <property type="match status" value="1"/>
</dbReference>
<comment type="similarity">
    <text evidence="1">Belongs to the choline/ethanolamine kinase family.</text>
</comment>
<feature type="compositionally biased region" description="Basic residues" evidence="2">
    <location>
        <begin position="131"/>
        <end position="146"/>
    </location>
</feature>
<dbReference type="Gene3D" id="3.30.200.20">
    <property type="entry name" value="Phosphorylase Kinase, domain 1"/>
    <property type="match status" value="1"/>
</dbReference>
<evidence type="ECO:0000256" key="2">
    <source>
        <dbReference type="SAM" id="MobiDB-lite"/>
    </source>
</evidence>
<dbReference type="AlphaFoldDB" id="A0AAD4F551"/>
<evidence type="ECO:0000259" key="3">
    <source>
        <dbReference type="Pfam" id="PF04428"/>
    </source>
</evidence>
<feature type="compositionally biased region" description="Acidic residues" evidence="2">
    <location>
        <begin position="721"/>
        <end position="739"/>
    </location>
</feature>
<dbReference type="PANTHER" id="PTHR22603">
    <property type="entry name" value="CHOLINE/ETHANOALAMINE KINASE"/>
    <property type="match status" value="1"/>
</dbReference>
<evidence type="ECO:0000313" key="5">
    <source>
        <dbReference type="Proteomes" id="UP001197093"/>
    </source>
</evidence>
<evidence type="ECO:0000313" key="4">
    <source>
        <dbReference type="EMBL" id="KAG7291802.1"/>
    </source>
</evidence>
<comment type="caution">
    <text evidence="4">The sequence shown here is derived from an EMBL/GenBank/DDBJ whole genome shotgun (WGS) entry which is preliminary data.</text>
</comment>
<feature type="compositionally biased region" description="Low complexity" evidence="2">
    <location>
        <begin position="615"/>
        <end position="628"/>
    </location>
</feature>
<dbReference type="GO" id="GO:0004103">
    <property type="term" value="F:choline kinase activity"/>
    <property type="evidence" value="ECO:0007669"/>
    <property type="project" value="TreeGrafter"/>
</dbReference>
<feature type="compositionally biased region" description="Basic and acidic residues" evidence="2">
    <location>
        <begin position="740"/>
        <end position="753"/>
    </location>
</feature>